<name>X0XNQ6_9ZZZZ</name>
<protein>
    <submittedName>
        <fullName evidence="1">Uncharacterized protein</fullName>
    </submittedName>
</protein>
<gene>
    <name evidence="1" type="ORF">S01H1_71037</name>
</gene>
<dbReference type="EMBL" id="BARS01047275">
    <property type="protein sequence ID" value="GAG38283.1"/>
    <property type="molecule type" value="Genomic_DNA"/>
</dbReference>
<dbReference type="AlphaFoldDB" id="X0XNQ6"/>
<comment type="caution">
    <text evidence="1">The sequence shown here is derived from an EMBL/GenBank/DDBJ whole genome shotgun (WGS) entry which is preliminary data.</text>
</comment>
<sequence>MVKEDIYKELAEMINREDPHVVGLSVTPALLKLMSLQFTPEEAKLALQIGLTGGTLDELSAKVGMNKDKLKQILHTMANKGTMWIDPGKEDPIYRVLGSCAPGLVETGLFGGIRFPYDVELGKVLHQVLYEWARDRLCTLGFPFAPVWAHPDVLPDDARPEENLADFLRSQDYFSVSNCPCRLSHWIVDPGNHCEHMLETCLHAGD</sequence>
<accession>X0XNQ6</accession>
<organism evidence="1">
    <name type="scientific">marine sediment metagenome</name>
    <dbReference type="NCBI Taxonomy" id="412755"/>
    <lineage>
        <taxon>unclassified sequences</taxon>
        <taxon>metagenomes</taxon>
        <taxon>ecological metagenomes</taxon>
    </lineage>
</organism>
<reference evidence="1" key="1">
    <citation type="journal article" date="2014" name="Front. Microbiol.">
        <title>High frequency of phylogenetically diverse reductive dehalogenase-homologous genes in deep subseafloor sedimentary metagenomes.</title>
        <authorList>
            <person name="Kawai M."/>
            <person name="Futagami T."/>
            <person name="Toyoda A."/>
            <person name="Takaki Y."/>
            <person name="Nishi S."/>
            <person name="Hori S."/>
            <person name="Arai W."/>
            <person name="Tsubouchi T."/>
            <person name="Morono Y."/>
            <person name="Uchiyama I."/>
            <person name="Ito T."/>
            <person name="Fujiyama A."/>
            <person name="Inagaki F."/>
            <person name="Takami H."/>
        </authorList>
    </citation>
    <scope>NUCLEOTIDE SEQUENCE</scope>
    <source>
        <strain evidence="1">Expedition CK06-06</strain>
    </source>
</reference>
<evidence type="ECO:0000313" key="1">
    <source>
        <dbReference type="EMBL" id="GAG38283.1"/>
    </source>
</evidence>
<feature type="non-terminal residue" evidence="1">
    <location>
        <position position="206"/>
    </location>
</feature>
<proteinExistence type="predicted"/>